<protein>
    <submittedName>
        <fullName evidence="2">Uncharacterized protein</fullName>
    </submittedName>
</protein>
<feature type="transmembrane region" description="Helical" evidence="1">
    <location>
        <begin position="119"/>
        <end position="139"/>
    </location>
</feature>
<dbReference type="OrthoDB" id="4869754at2"/>
<evidence type="ECO:0000313" key="3">
    <source>
        <dbReference type="Proteomes" id="UP000316747"/>
    </source>
</evidence>
<comment type="caution">
    <text evidence="2">The sequence shown here is derived from an EMBL/GenBank/DDBJ whole genome shotgun (WGS) entry which is preliminary data.</text>
</comment>
<proteinExistence type="predicted"/>
<reference evidence="2 3" key="1">
    <citation type="submission" date="2019-06" db="EMBL/GenBank/DDBJ databases">
        <title>Genome sequencing of plant associated microbes to promote plant fitness in Sorghum bicolor and Oryza sativa.</title>
        <authorList>
            <person name="Coleman-Derr D."/>
        </authorList>
    </citation>
    <scope>NUCLEOTIDE SEQUENCE [LARGE SCALE GENOMIC DNA]</scope>
    <source>
        <strain evidence="2 3">KV-663</strain>
    </source>
</reference>
<keyword evidence="1" id="KW-0472">Membrane</keyword>
<feature type="transmembrane region" description="Helical" evidence="1">
    <location>
        <begin position="45"/>
        <end position="64"/>
    </location>
</feature>
<dbReference type="RefSeq" id="WP_141844929.1">
    <property type="nucleotide sequence ID" value="NZ_VFPM01000002.1"/>
</dbReference>
<gene>
    <name evidence="2" type="ORF">FBY41_2959</name>
</gene>
<dbReference type="EMBL" id="VFPM01000002">
    <property type="protein sequence ID" value="TQM62914.1"/>
    <property type="molecule type" value="Genomic_DNA"/>
</dbReference>
<keyword evidence="3" id="KW-1185">Reference proteome</keyword>
<feature type="transmembrane region" description="Helical" evidence="1">
    <location>
        <begin position="146"/>
        <end position="167"/>
    </location>
</feature>
<dbReference type="AlphaFoldDB" id="A0A543HX22"/>
<sequence>MELMDARHRAGLWVASRHPAGILYGVIITGAVISATAGHETSARRIVATTLFVLGVYWLADVYVRAFAHQFREGRDTLLHRLAAASRHESGVLLGGVPGLGAFTIATALGMSSSTAADLALWLTVLVLASLAYLAARYAGAPVREALVEAALAGMLGILMIVSKSLLH</sequence>
<keyword evidence="1" id="KW-0812">Transmembrane</keyword>
<keyword evidence="1" id="KW-1133">Transmembrane helix</keyword>
<feature type="transmembrane region" description="Helical" evidence="1">
    <location>
        <begin position="21"/>
        <end position="39"/>
    </location>
</feature>
<accession>A0A543HX22</accession>
<evidence type="ECO:0000256" key="1">
    <source>
        <dbReference type="SAM" id="Phobius"/>
    </source>
</evidence>
<feature type="transmembrane region" description="Helical" evidence="1">
    <location>
        <begin position="91"/>
        <end position="113"/>
    </location>
</feature>
<organism evidence="2 3">
    <name type="scientific">Humibacillus xanthopallidus</name>
    <dbReference type="NCBI Taxonomy" id="412689"/>
    <lineage>
        <taxon>Bacteria</taxon>
        <taxon>Bacillati</taxon>
        <taxon>Actinomycetota</taxon>
        <taxon>Actinomycetes</taxon>
        <taxon>Micrococcales</taxon>
        <taxon>Intrasporangiaceae</taxon>
        <taxon>Humibacillus</taxon>
    </lineage>
</organism>
<name>A0A543HX22_9MICO</name>
<evidence type="ECO:0000313" key="2">
    <source>
        <dbReference type="EMBL" id="TQM62914.1"/>
    </source>
</evidence>
<dbReference type="Proteomes" id="UP000316747">
    <property type="component" value="Unassembled WGS sequence"/>
</dbReference>